<dbReference type="InterPro" id="IPR012878">
    <property type="entry name" value="Beta-AFase-like_GH127_cat"/>
</dbReference>
<dbReference type="AlphaFoldDB" id="A0A2J6SQA3"/>
<gene>
    <name evidence="4" type="ORF">K444DRAFT_647046</name>
</gene>
<evidence type="ECO:0000259" key="3">
    <source>
        <dbReference type="Pfam" id="PF20737"/>
    </source>
</evidence>
<feature type="domain" description="Non-reducing end beta-L-arabinofuranosidase-like GH127 catalytic" evidence="1">
    <location>
        <begin position="17"/>
        <end position="419"/>
    </location>
</feature>
<proteinExistence type="predicted"/>
<protein>
    <submittedName>
        <fullName evidence="4">Glycoside hydrolase family 127 protein</fullName>
    </submittedName>
</protein>
<dbReference type="Proteomes" id="UP000235371">
    <property type="component" value="Unassembled WGS sequence"/>
</dbReference>
<feature type="domain" description="Non-reducing end beta-L-arabinofuranosidase-like GH127 C-terminal" evidence="3">
    <location>
        <begin position="550"/>
        <end position="664"/>
    </location>
</feature>
<keyword evidence="4" id="KW-0378">Hydrolase</keyword>
<feature type="domain" description="Non-reducing end beta-L-arabinofuranosidase-like GH127 middle" evidence="2">
    <location>
        <begin position="438"/>
        <end position="496"/>
    </location>
</feature>
<name>A0A2J6SQA3_9HELO</name>
<dbReference type="Pfam" id="PF20737">
    <property type="entry name" value="Glyco_hydro127C"/>
    <property type="match status" value="1"/>
</dbReference>
<dbReference type="InterPro" id="IPR049174">
    <property type="entry name" value="Beta-AFase-like"/>
</dbReference>
<accession>A0A2J6SQA3</accession>
<evidence type="ECO:0000313" key="4">
    <source>
        <dbReference type="EMBL" id="PMD52944.1"/>
    </source>
</evidence>
<dbReference type="InParanoid" id="A0A2J6SQA3"/>
<keyword evidence="5" id="KW-1185">Reference proteome</keyword>
<reference evidence="4 5" key="1">
    <citation type="submission" date="2016-04" db="EMBL/GenBank/DDBJ databases">
        <title>A degradative enzymes factory behind the ericoid mycorrhizal symbiosis.</title>
        <authorList>
            <consortium name="DOE Joint Genome Institute"/>
            <person name="Martino E."/>
            <person name="Morin E."/>
            <person name="Grelet G."/>
            <person name="Kuo A."/>
            <person name="Kohler A."/>
            <person name="Daghino S."/>
            <person name="Barry K."/>
            <person name="Choi C."/>
            <person name="Cichocki N."/>
            <person name="Clum A."/>
            <person name="Copeland A."/>
            <person name="Hainaut M."/>
            <person name="Haridas S."/>
            <person name="Labutti K."/>
            <person name="Lindquist E."/>
            <person name="Lipzen A."/>
            <person name="Khouja H.-R."/>
            <person name="Murat C."/>
            <person name="Ohm R."/>
            <person name="Olson A."/>
            <person name="Spatafora J."/>
            <person name="Veneault-Fourrey C."/>
            <person name="Henrissat B."/>
            <person name="Grigoriev I."/>
            <person name="Martin F."/>
            <person name="Perotto S."/>
        </authorList>
    </citation>
    <scope>NUCLEOTIDE SEQUENCE [LARGE SCALE GENOMIC DNA]</scope>
    <source>
        <strain evidence="4 5">E</strain>
    </source>
</reference>
<dbReference type="RefSeq" id="XP_024729848.1">
    <property type="nucleotide sequence ID" value="XM_024885283.1"/>
</dbReference>
<evidence type="ECO:0000313" key="5">
    <source>
        <dbReference type="Proteomes" id="UP000235371"/>
    </source>
</evidence>
<dbReference type="STRING" id="1095630.A0A2J6SQA3"/>
<dbReference type="OrthoDB" id="654211at2759"/>
<dbReference type="GeneID" id="36593360"/>
<dbReference type="PANTHER" id="PTHR43465">
    <property type="entry name" value="DUF1680 DOMAIN PROTEIN (AFU_ORTHOLOGUE AFUA_1G08910)"/>
    <property type="match status" value="1"/>
</dbReference>
<dbReference type="InterPro" id="IPR008928">
    <property type="entry name" value="6-hairpin_glycosidase_sf"/>
</dbReference>
<dbReference type="GO" id="GO:0005975">
    <property type="term" value="P:carbohydrate metabolic process"/>
    <property type="evidence" value="ECO:0007669"/>
    <property type="project" value="InterPro"/>
</dbReference>
<dbReference type="InterPro" id="IPR049046">
    <property type="entry name" value="Beta-AFase-like_GH127_middle"/>
</dbReference>
<dbReference type="InterPro" id="IPR049049">
    <property type="entry name" value="Beta-AFase-like_GH127_C"/>
</dbReference>
<dbReference type="SUPFAM" id="SSF48208">
    <property type="entry name" value="Six-hairpin glycosidases"/>
    <property type="match status" value="1"/>
</dbReference>
<organism evidence="4 5">
    <name type="scientific">Hyaloscypha bicolor E</name>
    <dbReference type="NCBI Taxonomy" id="1095630"/>
    <lineage>
        <taxon>Eukaryota</taxon>
        <taxon>Fungi</taxon>
        <taxon>Dikarya</taxon>
        <taxon>Ascomycota</taxon>
        <taxon>Pezizomycotina</taxon>
        <taxon>Leotiomycetes</taxon>
        <taxon>Helotiales</taxon>
        <taxon>Hyaloscyphaceae</taxon>
        <taxon>Hyaloscypha</taxon>
        <taxon>Hyaloscypha bicolor</taxon>
    </lineage>
</organism>
<evidence type="ECO:0000259" key="2">
    <source>
        <dbReference type="Pfam" id="PF20736"/>
    </source>
</evidence>
<dbReference type="Pfam" id="PF07944">
    <property type="entry name" value="Beta-AFase-like_GH127_cat"/>
    <property type="match status" value="1"/>
</dbReference>
<dbReference type="PANTHER" id="PTHR43465:SF2">
    <property type="entry name" value="DUF1680 DOMAIN PROTEIN (AFU_ORTHOLOGUE AFUA_1G08910)"/>
    <property type="match status" value="1"/>
</dbReference>
<evidence type="ECO:0000259" key="1">
    <source>
        <dbReference type="Pfam" id="PF07944"/>
    </source>
</evidence>
<dbReference type="EMBL" id="KZ613895">
    <property type="protein sequence ID" value="PMD52944.1"/>
    <property type="molecule type" value="Genomic_DNA"/>
</dbReference>
<dbReference type="Pfam" id="PF20736">
    <property type="entry name" value="Glyco_hydro127M"/>
    <property type="match status" value="1"/>
</dbReference>
<dbReference type="GO" id="GO:0016787">
    <property type="term" value="F:hydrolase activity"/>
    <property type="evidence" value="ECO:0007669"/>
    <property type="project" value="UniProtKB-KW"/>
</dbReference>
<sequence>MNPSYPQENFHHTTFATSSFWAKRRSIVRKNTLHAQLEILKSTGRYDAFRLKWHPTYEEGYKALFWDSDVGKWLEGACYFLAEKGDEEGDKVIDEAVKELTSMIAGAQWEDGYLNIHFTVVKTGLRFTNLRDLHELYNAGHLIEAALIHHQHYKNNLLLDPMLKYVLLMHTTFGPGPGKIHGYPGHPEIELALLRLYSRTGNTHAYELAKYFITERGNLLGVKGQHFYLAEAKQRGEDPGQRPAGDAWPTANAFWYQQAHKPILEQETIKGHSVRAMYLLNAVADLVHLSRTREEDSGEFEKYKTKMYLTGGIGAIDQWEGFGIDFFLPQSTGEGGCYAETCASIGVMMLAERMLQLDLDGKYADILELALYNTALGGMSQNGKEFLYENHLASCSKRPMKRESWFDCACCPPNVTRTFGMLGGYLWSSIVKGKDLEIDVHLYNSAVLSFEVPGGTLSLKQDTNWPWGNTVTFTLDAPSSLDITIKLRIPSWAQPFENGELFTLSPSPIPSLKSSKSYLILTPSYTSLYRNTLVTLAFSPLTFQPRLLRHHPSTNQNTLSIARGPLIYCAEDIDNEWVEDHFKSVAISEDTKLEEYVAQDTILGEDFMKITASGVKVEDAGTEKGSFPGFDIVREKSVKKTDVQIVFVPYFYRGNRGGRGHMRVGFRRL</sequence>